<keyword evidence="2" id="KW-0677">Repeat</keyword>
<name>L8GQ92_ACACF</name>
<evidence type="ECO:0000313" key="6">
    <source>
        <dbReference type="Proteomes" id="UP000011083"/>
    </source>
</evidence>
<evidence type="ECO:0000256" key="3">
    <source>
        <dbReference type="SAM" id="MobiDB-lite"/>
    </source>
</evidence>
<dbReference type="SMART" id="SM00369">
    <property type="entry name" value="LRR_TYP"/>
    <property type="match status" value="7"/>
</dbReference>
<dbReference type="InterPro" id="IPR001611">
    <property type="entry name" value="Leu-rich_rpt"/>
</dbReference>
<sequence length="708" mass="76689">MTLVVNGYSDPYCVLQAGQQKHVTKIKKKTLNPLWNESFLFDVRTVDKLVVQVWDKDALAKGVHVFCKRVSCMTTTTQDDFLGQCVVELGGLMLDGSDSWFPLRNRDGSSAGAKGELLLQFSVEGQAQPVRTRSTADAPKHASSSSGPAALPKRHACVALLARNPARKLQLIRNAAYEYMLYYTTQEAYVTGDKMSSSLLKDIKKRVELFVAGQATSDTPFVGPPDGPAATLSLSGVGLTYVPHTVGAVTQLQVPLLLLLRRWRGLNLGFNKLKSFPQLTPLVCLEVLHMEGNQMTSLSASVGRLTRLRELHLNGNQLVALPDTIAKLGALEKLSVANNRLTTLPPQIGCLSRLEELNLNGNPLVQGLPPEVGACSALEVMDLSACQLTVLPDDFTLLTRLMELNLASNRLAQLPQAVGRMTRLVRLDLSDNRLSDLPLSAGHLTGLQTLMVQGNPIRNQRLLEKFSIGSDHLVDYLERRMMEYLADHPSVDLQELDALRVKTSAQVQMRSGGVAASAAGGGQRGLVHQGQGNSPQPGSASDMPQSSMSLEQKLGLVRKEGLTLMTELQSKLATMKRSVAATQSLDQALGLAQYLRNMKPARPPPPKTALQWPNEKAEASSWGTLSDGWGVDQLKTLLPPLAKPAPPLIQKTDDKLTAVKKTVNVALFDLEKTLATAHNILASAQDPRVVVQLVKIAKALVAVVASIA</sequence>
<keyword evidence="6" id="KW-1185">Reference proteome</keyword>
<dbReference type="InterPro" id="IPR032675">
    <property type="entry name" value="LRR_dom_sf"/>
</dbReference>
<dbReference type="PANTHER" id="PTHR48051:SF1">
    <property type="entry name" value="RAS SUPPRESSOR PROTEIN 1"/>
    <property type="match status" value="1"/>
</dbReference>
<dbReference type="RefSeq" id="XP_004337153.1">
    <property type="nucleotide sequence ID" value="XM_004337105.1"/>
</dbReference>
<dbReference type="VEuPathDB" id="AmoebaDB:ACA1_216420"/>
<dbReference type="Pfam" id="PF13855">
    <property type="entry name" value="LRR_8"/>
    <property type="match status" value="2"/>
</dbReference>
<organism evidence="5 6">
    <name type="scientific">Acanthamoeba castellanii (strain ATCC 30010 / Neff)</name>
    <dbReference type="NCBI Taxonomy" id="1257118"/>
    <lineage>
        <taxon>Eukaryota</taxon>
        <taxon>Amoebozoa</taxon>
        <taxon>Discosea</taxon>
        <taxon>Longamoebia</taxon>
        <taxon>Centramoebida</taxon>
        <taxon>Acanthamoebidae</taxon>
        <taxon>Acanthamoeba</taxon>
    </lineage>
</organism>
<dbReference type="InterPro" id="IPR035892">
    <property type="entry name" value="C2_domain_sf"/>
</dbReference>
<dbReference type="Pfam" id="PF00168">
    <property type="entry name" value="C2"/>
    <property type="match status" value="1"/>
</dbReference>
<feature type="region of interest" description="Disordered" evidence="3">
    <location>
        <begin position="512"/>
        <end position="546"/>
    </location>
</feature>
<reference evidence="5 6" key="1">
    <citation type="journal article" date="2013" name="Genome Biol.">
        <title>Genome of Acanthamoeba castellanii highlights extensive lateral gene transfer and early evolution of tyrosine kinase signaling.</title>
        <authorList>
            <person name="Clarke M."/>
            <person name="Lohan A.J."/>
            <person name="Liu B."/>
            <person name="Lagkouvardos I."/>
            <person name="Roy S."/>
            <person name="Zafar N."/>
            <person name="Bertelli C."/>
            <person name="Schilde C."/>
            <person name="Kianianmomeni A."/>
            <person name="Burglin T.R."/>
            <person name="Frech C."/>
            <person name="Turcotte B."/>
            <person name="Kopec K.O."/>
            <person name="Synnott J.M."/>
            <person name="Choo C."/>
            <person name="Paponov I."/>
            <person name="Finkler A."/>
            <person name="Soon Heng Tan C."/>
            <person name="Hutchins A.P."/>
            <person name="Weinmeier T."/>
            <person name="Rattei T."/>
            <person name="Chu J.S."/>
            <person name="Gimenez G."/>
            <person name="Irimia M."/>
            <person name="Rigden D.J."/>
            <person name="Fitzpatrick D.A."/>
            <person name="Lorenzo-Morales J."/>
            <person name="Bateman A."/>
            <person name="Chiu C.H."/>
            <person name="Tang P."/>
            <person name="Hegemann P."/>
            <person name="Fromm H."/>
            <person name="Raoult D."/>
            <person name="Greub G."/>
            <person name="Miranda-Saavedra D."/>
            <person name="Chen N."/>
            <person name="Nash P."/>
            <person name="Ginger M.L."/>
            <person name="Horn M."/>
            <person name="Schaap P."/>
            <person name="Caler L."/>
            <person name="Loftus B."/>
        </authorList>
    </citation>
    <scope>NUCLEOTIDE SEQUENCE [LARGE SCALE GENOMIC DNA]</scope>
    <source>
        <strain evidence="5 6">Neff</strain>
    </source>
</reference>
<feature type="region of interest" description="Disordered" evidence="3">
    <location>
        <begin position="128"/>
        <end position="150"/>
    </location>
</feature>
<dbReference type="Gene3D" id="3.80.10.10">
    <property type="entry name" value="Ribonuclease Inhibitor"/>
    <property type="match status" value="2"/>
</dbReference>
<dbReference type="SUPFAM" id="SSF52058">
    <property type="entry name" value="L domain-like"/>
    <property type="match status" value="1"/>
</dbReference>
<accession>L8GQ92</accession>
<dbReference type="AlphaFoldDB" id="L8GQ92"/>
<dbReference type="InterPro" id="IPR000008">
    <property type="entry name" value="C2_dom"/>
</dbReference>
<dbReference type="PRINTS" id="PR00360">
    <property type="entry name" value="C2DOMAIN"/>
</dbReference>
<dbReference type="EMBL" id="KB008036">
    <property type="protein sequence ID" value="ELR15140.1"/>
    <property type="molecule type" value="Genomic_DNA"/>
</dbReference>
<proteinExistence type="predicted"/>
<dbReference type="Proteomes" id="UP000011083">
    <property type="component" value="Unassembled WGS sequence"/>
</dbReference>
<protein>
    <submittedName>
        <fullName evidence="5">Leucine rich repeat domain containing protein</fullName>
    </submittedName>
</protein>
<gene>
    <name evidence="5" type="ORF">ACA1_216420</name>
</gene>
<dbReference type="PROSITE" id="PS51450">
    <property type="entry name" value="LRR"/>
    <property type="match status" value="1"/>
</dbReference>
<dbReference type="Gene3D" id="2.60.40.150">
    <property type="entry name" value="C2 domain"/>
    <property type="match status" value="1"/>
</dbReference>
<evidence type="ECO:0000313" key="5">
    <source>
        <dbReference type="EMBL" id="ELR15140.1"/>
    </source>
</evidence>
<dbReference type="SMART" id="SM00364">
    <property type="entry name" value="LRR_BAC"/>
    <property type="match status" value="6"/>
</dbReference>
<dbReference type="SMART" id="SM00239">
    <property type="entry name" value="C2"/>
    <property type="match status" value="1"/>
</dbReference>
<feature type="domain" description="C2" evidence="4">
    <location>
        <begin position="1"/>
        <end position="101"/>
    </location>
</feature>
<dbReference type="OrthoDB" id="5584805at2759"/>
<dbReference type="GeneID" id="14915655"/>
<evidence type="ECO:0000256" key="2">
    <source>
        <dbReference type="ARBA" id="ARBA00022737"/>
    </source>
</evidence>
<evidence type="ECO:0000256" key="1">
    <source>
        <dbReference type="ARBA" id="ARBA00022614"/>
    </source>
</evidence>
<evidence type="ECO:0000259" key="4">
    <source>
        <dbReference type="PROSITE" id="PS50004"/>
    </source>
</evidence>
<dbReference type="PROSITE" id="PS50004">
    <property type="entry name" value="C2"/>
    <property type="match status" value="1"/>
</dbReference>
<dbReference type="STRING" id="1257118.L8GQ92"/>
<dbReference type="SUPFAM" id="SSF49562">
    <property type="entry name" value="C2 domain (Calcium/lipid-binding domain, CaLB)"/>
    <property type="match status" value="1"/>
</dbReference>
<keyword evidence="1" id="KW-0433">Leucine-rich repeat</keyword>
<dbReference type="KEGG" id="acan:ACA1_216420"/>
<dbReference type="PANTHER" id="PTHR48051">
    <property type="match status" value="1"/>
</dbReference>
<feature type="compositionally biased region" description="Polar residues" evidence="3">
    <location>
        <begin position="530"/>
        <end position="546"/>
    </location>
</feature>
<dbReference type="GO" id="GO:0005737">
    <property type="term" value="C:cytoplasm"/>
    <property type="evidence" value="ECO:0007669"/>
    <property type="project" value="TreeGrafter"/>
</dbReference>
<dbReference type="InterPro" id="IPR050216">
    <property type="entry name" value="LRR_domain-containing"/>
</dbReference>
<dbReference type="InterPro" id="IPR003591">
    <property type="entry name" value="Leu-rich_rpt_typical-subtyp"/>
</dbReference>